<dbReference type="InterPro" id="IPR011006">
    <property type="entry name" value="CheY-like_superfamily"/>
</dbReference>
<dbReference type="SMART" id="SM00448">
    <property type="entry name" value="REC"/>
    <property type="match status" value="1"/>
</dbReference>
<dbReference type="InterPro" id="IPR001789">
    <property type="entry name" value="Sig_transdc_resp-reg_receiver"/>
</dbReference>
<dbReference type="KEGG" id="ppsc:EHS13_27825"/>
<dbReference type="GO" id="GO:0003700">
    <property type="term" value="F:DNA-binding transcription factor activity"/>
    <property type="evidence" value="ECO:0007669"/>
    <property type="project" value="InterPro"/>
</dbReference>
<evidence type="ECO:0000256" key="5">
    <source>
        <dbReference type="ARBA" id="ARBA00023015"/>
    </source>
</evidence>
<keyword evidence="4" id="KW-0902">Two-component regulatory system</keyword>
<reference evidence="12" key="1">
    <citation type="submission" date="2018-11" db="EMBL/GenBank/DDBJ databases">
        <title>Complete genome sequence of Paenibacillus sp. ML311-T8.</title>
        <authorList>
            <person name="Nam Y.-D."/>
            <person name="Kang J."/>
            <person name="Chung W.-H."/>
            <person name="Park Y.S."/>
        </authorList>
    </citation>
    <scope>NUCLEOTIDE SEQUENCE [LARGE SCALE GENOMIC DNA]</scope>
    <source>
        <strain evidence="12">ML311-T8</strain>
    </source>
</reference>
<feature type="domain" description="HTH araC/xylS-type" evidence="9">
    <location>
        <begin position="261"/>
        <end position="359"/>
    </location>
</feature>
<dbReference type="PANTHER" id="PTHR42713">
    <property type="entry name" value="HISTIDINE KINASE-RELATED"/>
    <property type="match status" value="1"/>
</dbReference>
<feature type="domain" description="Response regulatory" evidence="10">
    <location>
        <begin position="3"/>
        <end position="120"/>
    </location>
</feature>
<gene>
    <name evidence="11" type="ORF">EHS13_27825</name>
</gene>
<evidence type="ECO:0000256" key="6">
    <source>
        <dbReference type="ARBA" id="ARBA00023125"/>
    </source>
</evidence>
<evidence type="ECO:0000256" key="4">
    <source>
        <dbReference type="ARBA" id="ARBA00023012"/>
    </source>
</evidence>
<dbReference type="EMBL" id="CP034235">
    <property type="protein sequence ID" value="QGQ98422.1"/>
    <property type="molecule type" value="Genomic_DNA"/>
</dbReference>
<organism evidence="11 12">
    <name type="scientific">Paenibacillus psychroresistens</name>
    <dbReference type="NCBI Taxonomy" id="1778678"/>
    <lineage>
        <taxon>Bacteria</taxon>
        <taxon>Bacillati</taxon>
        <taxon>Bacillota</taxon>
        <taxon>Bacilli</taxon>
        <taxon>Bacillales</taxon>
        <taxon>Paenibacillaceae</taxon>
        <taxon>Paenibacillus</taxon>
    </lineage>
</organism>
<dbReference type="InterPro" id="IPR018062">
    <property type="entry name" value="HTH_AraC-typ_CS"/>
</dbReference>
<dbReference type="SMART" id="SM00342">
    <property type="entry name" value="HTH_ARAC"/>
    <property type="match status" value="1"/>
</dbReference>
<proteinExistence type="predicted"/>
<dbReference type="PROSITE" id="PS01124">
    <property type="entry name" value="HTH_ARAC_FAMILY_2"/>
    <property type="match status" value="1"/>
</dbReference>
<dbReference type="PRINTS" id="PR00032">
    <property type="entry name" value="HTHARAC"/>
</dbReference>
<evidence type="ECO:0000259" key="9">
    <source>
        <dbReference type="PROSITE" id="PS01124"/>
    </source>
</evidence>
<dbReference type="Pfam" id="PF00072">
    <property type="entry name" value="Response_reg"/>
    <property type="match status" value="1"/>
</dbReference>
<dbReference type="GO" id="GO:0005737">
    <property type="term" value="C:cytoplasm"/>
    <property type="evidence" value="ECO:0007669"/>
    <property type="project" value="UniProtKB-SubCell"/>
</dbReference>
<dbReference type="InterPro" id="IPR009057">
    <property type="entry name" value="Homeodomain-like_sf"/>
</dbReference>
<evidence type="ECO:0000256" key="2">
    <source>
        <dbReference type="ARBA" id="ARBA00022490"/>
    </source>
</evidence>
<evidence type="ECO:0000256" key="1">
    <source>
        <dbReference type="ARBA" id="ARBA00004496"/>
    </source>
</evidence>
<evidence type="ECO:0000256" key="3">
    <source>
        <dbReference type="ARBA" id="ARBA00022553"/>
    </source>
</evidence>
<dbReference type="AlphaFoldDB" id="A0A6B8RRS5"/>
<dbReference type="PROSITE" id="PS00041">
    <property type="entry name" value="HTH_ARAC_FAMILY_1"/>
    <property type="match status" value="1"/>
</dbReference>
<dbReference type="InterPro" id="IPR051552">
    <property type="entry name" value="HptR"/>
</dbReference>
<dbReference type="Proteomes" id="UP000426246">
    <property type="component" value="Chromosome"/>
</dbReference>
<evidence type="ECO:0000313" key="11">
    <source>
        <dbReference type="EMBL" id="QGQ98422.1"/>
    </source>
</evidence>
<dbReference type="RefSeq" id="WP_155703526.1">
    <property type="nucleotide sequence ID" value="NZ_CP034235.1"/>
</dbReference>
<keyword evidence="6" id="KW-0238">DNA-binding</keyword>
<dbReference type="InterPro" id="IPR020449">
    <property type="entry name" value="Tscrpt_reg_AraC-type_HTH"/>
</dbReference>
<evidence type="ECO:0000259" key="10">
    <source>
        <dbReference type="PROSITE" id="PS50110"/>
    </source>
</evidence>
<dbReference type="SUPFAM" id="SSF46689">
    <property type="entry name" value="Homeodomain-like"/>
    <property type="match status" value="2"/>
</dbReference>
<dbReference type="GO" id="GO:0043565">
    <property type="term" value="F:sequence-specific DNA binding"/>
    <property type="evidence" value="ECO:0007669"/>
    <property type="project" value="InterPro"/>
</dbReference>
<comment type="subcellular location">
    <subcellularLocation>
        <location evidence="1">Cytoplasm</location>
    </subcellularLocation>
</comment>
<dbReference type="Gene3D" id="1.10.10.60">
    <property type="entry name" value="Homeodomain-like"/>
    <property type="match status" value="2"/>
</dbReference>
<accession>A0A6B8RRS5</accession>
<protein>
    <submittedName>
        <fullName evidence="11">Response regulator</fullName>
    </submittedName>
</protein>
<dbReference type="Gene3D" id="3.40.50.2300">
    <property type="match status" value="1"/>
</dbReference>
<keyword evidence="2" id="KW-0963">Cytoplasm</keyword>
<sequence length="362" mass="41949">MIRVLLVDDSALIRDSLEMSLKAYQQTTVVAGAAANGLKALDWLKSHYADLCITDIRMPAMDGLTLVAEINQLYPWMRSIIVSSYDNFQYAKQSIQLDALDYIMKPVDDVQLFAALDKATARIKEERNRQAAQLMLRKLPHHKLWLDRWLEHIRTLHVETLPLLIVETLELLEEWVEGNYSLLNPLCNVWLRTLIEELSTERFQMELEEGTDLGLGDSTLTLQALRSYFRLCAVRRLEEGANCLVDTMRGVREQQSSKVIDKVKQYIDLHYGEQINLQELAEFVALNKTYMCTLFKHETEMTIGAYIVAIRMREARNSLMETAEKIYAIANQVGYEDVTYFSQLFKKHYGFSPLEYKKRMKS</sequence>
<dbReference type="PANTHER" id="PTHR42713:SF3">
    <property type="entry name" value="TRANSCRIPTIONAL REGULATORY PROTEIN HPTR"/>
    <property type="match status" value="1"/>
</dbReference>
<evidence type="ECO:0000256" key="7">
    <source>
        <dbReference type="ARBA" id="ARBA00023163"/>
    </source>
</evidence>
<dbReference type="OrthoDB" id="1769137at2"/>
<name>A0A6B8RRS5_9BACL</name>
<feature type="modified residue" description="4-aspartylphosphate" evidence="8">
    <location>
        <position position="55"/>
    </location>
</feature>
<dbReference type="CDD" id="cd17536">
    <property type="entry name" value="REC_YesN-like"/>
    <property type="match status" value="1"/>
</dbReference>
<dbReference type="SUPFAM" id="SSF52172">
    <property type="entry name" value="CheY-like"/>
    <property type="match status" value="1"/>
</dbReference>
<dbReference type="GO" id="GO:0000160">
    <property type="term" value="P:phosphorelay signal transduction system"/>
    <property type="evidence" value="ECO:0007669"/>
    <property type="project" value="UniProtKB-KW"/>
</dbReference>
<dbReference type="InterPro" id="IPR018060">
    <property type="entry name" value="HTH_AraC"/>
</dbReference>
<keyword evidence="7" id="KW-0804">Transcription</keyword>
<keyword evidence="5" id="KW-0805">Transcription regulation</keyword>
<keyword evidence="12" id="KW-1185">Reference proteome</keyword>
<keyword evidence="3 8" id="KW-0597">Phosphoprotein</keyword>
<evidence type="ECO:0000313" key="12">
    <source>
        <dbReference type="Proteomes" id="UP000426246"/>
    </source>
</evidence>
<dbReference type="PROSITE" id="PS50110">
    <property type="entry name" value="RESPONSE_REGULATORY"/>
    <property type="match status" value="1"/>
</dbReference>
<evidence type="ECO:0000256" key="8">
    <source>
        <dbReference type="PROSITE-ProRule" id="PRU00169"/>
    </source>
</evidence>
<dbReference type="Pfam" id="PF12833">
    <property type="entry name" value="HTH_18"/>
    <property type="match status" value="1"/>
</dbReference>